<dbReference type="RefSeq" id="WP_135277098.1">
    <property type="nucleotide sequence ID" value="NZ_PQVH01000008.1"/>
</dbReference>
<comment type="caution">
    <text evidence="6">The sequence shown here is derived from an EMBL/GenBank/DDBJ whole genome shotgun (WGS) entry which is preliminary data.</text>
</comment>
<evidence type="ECO:0000256" key="5">
    <source>
        <dbReference type="ARBA" id="ARBA00031841"/>
    </source>
</evidence>
<dbReference type="InterPro" id="IPR039255">
    <property type="entry name" value="YceD_bac"/>
</dbReference>
<dbReference type="OrthoDB" id="5297600at2"/>
<evidence type="ECO:0000256" key="2">
    <source>
        <dbReference type="ARBA" id="ARBA00010740"/>
    </source>
</evidence>
<name>A0A4Y9VRG8_9PROT</name>
<comment type="similarity">
    <text evidence="2">Belongs to the DUF177 domain family.</text>
</comment>
<dbReference type="GO" id="GO:0042254">
    <property type="term" value="P:ribosome biogenesis"/>
    <property type="evidence" value="ECO:0007669"/>
    <property type="project" value="UniProtKB-KW"/>
</dbReference>
<protein>
    <recommendedName>
        <fullName evidence="3">Large ribosomal RNA subunit accumulation protein YceD</fullName>
    </recommendedName>
    <alternativeName>
        <fullName evidence="5">23S rRNA accumulation protein YceD</fullName>
    </alternativeName>
</protein>
<dbReference type="PANTHER" id="PTHR38099:SF1">
    <property type="entry name" value="LARGE RIBOSOMAL RNA SUBUNIT ACCUMULATION PROTEIN YCED"/>
    <property type="match status" value="1"/>
</dbReference>
<reference evidence="6 7" key="1">
    <citation type="submission" date="2018-02" db="EMBL/GenBank/DDBJ databases">
        <title>A novel lanthanide dependent methylotroph, Methylotenera sp. La3113.</title>
        <authorList>
            <person name="Lv H."/>
            <person name="Tani A."/>
        </authorList>
    </citation>
    <scope>NUCLEOTIDE SEQUENCE [LARGE SCALE GENOMIC DNA]</scope>
    <source>
        <strain evidence="6 7">La3113</strain>
    </source>
</reference>
<evidence type="ECO:0000313" key="7">
    <source>
        <dbReference type="Proteomes" id="UP000297706"/>
    </source>
</evidence>
<dbReference type="Proteomes" id="UP000297706">
    <property type="component" value="Unassembled WGS sequence"/>
</dbReference>
<dbReference type="AlphaFoldDB" id="A0A4Y9VRG8"/>
<evidence type="ECO:0000313" key="6">
    <source>
        <dbReference type="EMBL" id="TFW71554.1"/>
    </source>
</evidence>
<evidence type="ECO:0000256" key="3">
    <source>
        <dbReference type="ARBA" id="ARBA00015716"/>
    </source>
</evidence>
<keyword evidence="4" id="KW-0690">Ribosome biogenesis</keyword>
<dbReference type="Pfam" id="PF02620">
    <property type="entry name" value="YceD"/>
    <property type="match status" value="1"/>
</dbReference>
<comment type="function">
    <text evidence="1">Plays a role in synthesis, processing and/or stability of 23S rRNA.</text>
</comment>
<dbReference type="GO" id="GO:0005829">
    <property type="term" value="C:cytosol"/>
    <property type="evidence" value="ECO:0007669"/>
    <property type="project" value="TreeGrafter"/>
</dbReference>
<sequence length="172" mass="18814">MTNQNLLIDNLAFAARGERLQAKLPLSDFPRLSELISSQQTKDATQTGEVEFKLEGEKNVLGQCFLHLTLNVNLLTSCQRCLTDMPLTLALNFHYLISNVDADTLDDVEAEAGDDFDVQEVSQSMDVKLLVEDEVIIALPIAPVHEGDCAPATMQSGEKPNPFAALKGLIKS</sequence>
<organism evidence="6 7">
    <name type="scientific">Methylotenera oryzisoli</name>
    <dbReference type="NCBI Taxonomy" id="2080758"/>
    <lineage>
        <taxon>Bacteria</taxon>
        <taxon>Pseudomonadati</taxon>
        <taxon>Pseudomonadota</taxon>
        <taxon>Betaproteobacteria</taxon>
        <taxon>Nitrosomonadales</taxon>
        <taxon>Methylophilaceae</taxon>
        <taxon>Methylotenera</taxon>
    </lineage>
</organism>
<dbReference type="EMBL" id="PQVH01000008">
    <property type="protein sequence ID" value="TFW71554.1"/>
    <property type="molecule type" value="Genomic_DNA"/>
</dbReference>
<gene>
    <name evidence="6" type="ORF">C3Y98_05510</name>
</gene>
<accession>A0A4Y9VRG8</accession>
<evidence type="ECO:0000256" key="1">
    <source>
        <dbReference type="ARBA" id="ARBA00002868"/>
    </source>
</evidence>
<evidence type="ECO:0000256" key="4">
    <source>
        <dbReference type="ARBA" id="ARBA00022517"/>
    </source>
</evidence>
<keyword evidence="7" id="KW-1185">Reference proteome</keyword>
<dbReference type="InterPro" id="IPR003772">
    <property type="entry name" value="YceD"/>
</dbReference>
<proteinExistence type="inferred from homology"/>
<dbReference type="PANTHER" id="PTHR38099">
    <property type="entry name" value="LARGE RIBOSOMAL RNA SUBUNIT ACCUMULATION PROTEIN YCED"/>
    <property type="match status" value="1"/>
</dbReference>